<gene>
    <name evidence="2" type="ORF">C1O66_02360</name>
</gene>
<keyword evidence="3" id="KW-1185">Reference proteome</keyword>
<keyword evidence="1" id="KW-1133">Transmembrane helix</keyword>
<name>A0A2N8L3H7_9BURK</name>
<proteinExistence type="predicted"/>
<dbReference type="GO" id="GO:0140359">
    <property type="term" value="F:ABC-type transporter activity"/>
    <property type="evidence" value="ECO:0007669"/>
    <property type="project" value="InterPro"/>
</dbReference>
<feature type="transmembrane region" description="Helical" evidence="1">
    <location>
        <begin position="130"/>
        <end position="153"/>
    </location>
</feature>
<sequence>MNPSPFTPQWPVIRALVQKDWQLFEKQLAAYVGAGVLALALMGHAQSWSFYLGSLLLIIVMVAASCFAVSTALINERKEKTLAFVMSLPVTPLDFYLGKLLGNLVTFGVPFVLLTAGAVAITLWTPLPDGLLTLVLLLAGHLLLAFCLSLAVAMRVESEGWNIFVMITGSALINPLMAGLSQVPDIARHWSGPVVVWSWQVLLILGAQLLLSLALMLNTGWHHLRKPAFF</sequence>
<evidence type="ECO:0000313" key="2">
    <source>
        <dbReference type="EMBL" id="PND40246.1"/>
    </source>
</evidence>
<accession>A0A2N8L3H7</accession>
<evidence type="ECO:0000256" key="1">
    <source>
        <dbReference type="SAM" id="Phobius"/>
    </source>
</evidence>
<keyword evidence="1" id="KW-0812">Transmembrane</keyword>
<reference evidence="2 3" key="1">
    <citation type="submission" date="2018-01" db="EMBL/GenBank/DDBJ databases">
        <title>Draft genome sequence of Paucibacter aquatile CR182 isolated from freshwater of the Nakdong River.</title>
        <authorList>
            <person name="Choi A."/>
            <person name="Chung E.J."/>
        </authorList>
    </citation>
    <scope>NUCLEOTIDE SEQUENCE [LARGE SCALE GENOMIC DNA]</scope>
    <source>
        <strain evidence="2 3">CR182</strain>
    </source>
</reference>
<dbReference type="EMBL" id="POSP01000001">
    <property type="protein sequence ID" value="PND40246.1"/>
    <property type="molecule type" value="Genomic_DNA"/>
</dbReference>
<dbReference type="Proteomes" id="UP000235916">
    <property type="component" value="Unassembled WGS sequence"/>
</dbReference>
<keyword evidence="1" id="KW-0472">Membrane</keyword>
<feature type="transmembrane region" description="Helical" evidence="1">
    <location>
        <begin position="95"/>
        <end position="124"/>
    </location>
</feature>
<comment type="caution">
    <text evidence="2">The sequence shown here is derived from an EMBL/GenBank/DDBJ whole genome shotgun (WGS) entry which is preliminary data.</text>
</comment>
<feature type="transmembrane region" description="Helical" evidence="1">
    <location>
        <begin position="197"/>
        <end position="217"/>
    </location>
</feature>
<dbReference type="AlphaFoldDB" id="A0A2N8L3H7"/>
<protein>
    <submittedName>
        <fullName evidence="2">Uncharacterized protein</fullName>
    </submittedName>
</protein>
<dbReference type="OrthoDB" id="128948at2"/>
<evidence type="ECO:0000313" key="3">
    <source>
        <dbReference type="Proteomes" id="UP000235916"/>
    </source>
</evidence>
<feature type="transmembrane region" description="Helical" evidence="1">
    <location>
        <begin position="160"/>
        <end position="177"/>
    </location>
</feature>
<feature type="transmembrane region" description="Helical" evidence="1">
    <location>
        <begin position="28"/>
        <end position="45"/>
    </location>
</feature>
<dbReference type="RefSeq" id="WP_102766380.1">
    <property type="nucleotide sequence ID" value="NZ_POSP01000001.1"/>
</dbReference>
<dbReference type="GO" id="GO:0005886">
    <property type="term" value="C:plasma membrane"/>
    <property type="evidence" value="ECO:0007669"/>
    <property type="project" value="UniProtKB-SubCell"/>
</dbReference>
<organism evidence="2 3">
    <name type="scientific">Kinneretia aquatilis</name>
    <dbReference type="NCBI Taxonomy" id="2070761"/>
    <lineage>
        <taxon>Bacteria</taxon>
        <taxon>Pseudomonadati</taxon>
        <taxon>Pseudomonadota</taxon>
        <taxon>Betaproteobacteria</taxon>
        <taxon>Burkholderiales</taxon>
        <taxon>Sphaerotilaceae</taxon>
        <taxon>Roseateles</taxon>
    </lineage>
</organism>
<feature type="transmembrane region" description="Helical" evidence="1">
    <location>
        <begin position="51"/>
        <end position="74"/>
    </location>
</feature>